<dbReference type="Gene3D" id="2.60.40.1090">
    <property type="entry name" value="Fimbrial-type adhesion domain"/>
    <property type="match status" value="1"/>
</dbReference>
<dbReference type="InterPro" id="IPR036937">
    <property type="entry name" value="Adhesion_dom_fimbrial_sf"/>
</dbReference>
<evidence type="ECO:0000256" key="2">
    <source>
        <dbReference type="ARBA" id="ARBA00006671"/>
    </source>
</evidence>
<evidence type="ECO:0000259" key="6">
    <source>
        <dbReference type="Pfam" id="PF00419"/>
    </source>
</evidence>
<gene>
    <name evidence="7" type="ORF">L2672_05325</name>
</gene>
<dbReference type="PANTHER" id="PTHR33420:SF3">
    <property type="entry name" value="FIMBRIAL SUBUNIT ELFA"/>
    <property type="match status" value="1"/>
</dbReference>
<protein>
    <submittedName>
        <fullName evidence="7">Type 1 fimbrial protein</fullName>
    </submittedName>
</protein>
<keyword evidence="8" id="KW-1185">Reference proteome</keyword>
<comment type="subcellular location">
    <subcellularLocation>
        <location evidence="1">Fimbrium</location>
    </subcellularLocation>
</comment>
<dbReference type="AlphaFoldDB" id="A0A9X2CHK2"/>
<dbReference type="InterPro" id="IPR008966">
    <property type="entry name" value="Adhesion_dom_sf"/>
</dbReference>
<reference evidence="7" key="1">
    <citation type="submission" date="2022-01" db="EMBL/GenBank/DDBJ databases">
        <title>Whole genome-based taxonomy of the Shewanellaceae.</title>
        <authorList>
            <person name="Martin-Rodriguez A.J."/>
        </authorList>
    </citation>
    <scope>NUCLEOTIDE SEQUENCE</scope>
    <source>
        <strain evidence="7">DSM 16422</strain>
    </source>
</reference>
<dbReference type="Proteomes" id="UP001139333">
    <property type="component" value="Unassembled WGS sequence"/>
</dbReference>
<comment type="similarity">
    <text evidence="2">Belongs to the fimbrial protein family.</text>
</comment>
<organism evidence="7 8">
    <name type="scientific">Shewanella gaetbuli</name>
    <dbReference type="NCBI Taxonomy" id="220752"/>
    <lineage>
        <taxon>Bacteria</taxon>
        <taxon>Pseudomonadati</taxon>
        <taxon>Pseudomonadota</taxon>
        <taxon>Gammaproteobacteria</taxon>
        <taxon>Alteromonadales</taxon>
        <taxon>Shewanellaceae</taxon>
        <taxon>Shewanella</taxon>
    </lineage>
</organism>
<feature type="compositionally biased region" description="Polar residues" evidence="5">
    <location>
        <begin position="1"/>
        <end position="15"/>
    </location>
</feature>
<feature type="region of interest" description="Disordered" evidence="5">
    <location>
        <begin position="1"/>
        <end position="21"/>
    </location>
</feature>
<dbReference type="SUPFAM" id="SSF49401">
    <property type="entry name" value="Bacterial adhesins"/>
    <property type="match status" value="1"/>
</dbReference>
<evidence type="ECO:0000256" key="1">
    <source>
        <dbReference type="ARBA" id="ARBA00004561"/>
    </source>
</evidence>
<evidence type="ECO:0000256" key="5">
    <source>
        <dbReference type="SAM" id="MobiDB-lite"/>
    </source>
</evidence>
<dbReference type="GO" id="GO:0009289">
    <property type="term" value="C:pilus"/>
    <property type="evidence" value="ECO:0007669"/>
    <property type="project" value="UniProtKB-SubCell"/>
</dbReference>
<accession>A0A9X2CHK2</accession>
<dbReference type="InterPro" id="IPR000259">
    <property type="entry name" value="Adhesion_dom_fimbrial"/>
</dbReference>
<dbReference type="Gene3D" id="2.60.40.3310">
    <property type="match status" value="1"/>
</dbReference>
<keyword evidence="3" id="KW-0732">Signal</keyword>
<evidence type="ECO:0000256" key="3">
    <source>
        <dbReference type="ARBA" id="ARBA00022729"/>
    </source>
</evidence>
<dbReference type="InterPro" id="IPR050263">
    <property type="entry name" value="Bact_Fimbrial_Adh_Pro"/>
</dbReference>
<dbReference type="PANTHER" id="PTHR33420">
    <property type="entry name" value="FIMBRIAL SUBUNIT ELFA-RELATED"/>
    <property type="match status" value="1"/>
</dbReference>
<comment type="caution">
    <text evidence="7">The sequence shown here is derived from an EMBL/GenBank/DDBJ whole genome shotgun (WGS) entry which is preliminary data.</text>
</comment>
<sequence length="360" mass="39381">MNVQSRSVTLTTKTNKPSRHPSLREPWKWLLFLSSLVGILFSTHTLAAGVPPICTENWTETHIDMSGGTGVIKMPPPSVYPQIITNWIPLGLQTVFSCRYQSQAYDATEYLLMPKEFDFTGGPVYETGIEGVGVQIQVRGSGAGGLSGFYNFPWQPSWSPSSGYSRDIDFRFEPRLRLVTTGSHVGAVTTPQIDLGRFWIHRHTIANDRHTTPFQFGIKGGTRLVYDNACTVLTPDTNVDFGNIKASDLPGVGSVAARRTFSIPFQCLAKGSVKLRFDGTTVASNEYALATTGTASGVGVRILYNAYVKKYGVGTEFNIIDAASTPTNNFESYFQADVIRTGPLTPGTFTATTTFTLLYP</sequence>
<dbReference type="GO" id="GO:0043709">
    <property type="term" value="P:cell adhesion involved in single-species biofilm formation"/>
    <property type="evidence" value="ECO:0007669"/>
    <property type="project" value="TreeGrafter"/>
</dbReference>
<dbReference type="RefSeq" id="WP_248994798.1">
    <property type="nucleotide sequence ID" value="NZ_JAKIKP010000003.1"/>
</dbReference>
<keyword evidence="4" id="KW-0281">Fimbrium</keyword>
<feature type="domain" description="Fimbrial-type adhesion" evidence="6">
    <location>
        <begin position="226"/>
        <end position="359"/>
    </location>
</feature>
<proteinExistence type="inferred from homology"/>
<evidence type="ECO:0000313" key="8">
    <source>
        <dbReference type="Proteomes" id="UP001139333"/>
    </source>
</evidence>
<evidence type="ECO:0000256" key="4">
    <source>
        <dbReference type="ARBA" id="ARBA00023263"/>
    </source>
</evidence>
<name>A0A9X2CHK2_9GAMM</name>
<evidence type="ECO:0000313" key="7">
    <source>
        <dbReference type="EMBL" id="MCL1142112.1"/>
    </source>
</evidence>
<dbReference type="EMBL" id="JAKIKP010000003">
    <property type="protein sequence ID" value="MCL1142112.1"/>
    <property type="molecule type" value="Genomic_DNA"/>
</dbReference>
<dbReference type="Pfam" id="PF00419">
    <property type="entry name" value="Fimbrial"/>
    <property type="match status" value="1"/>
</dbReference>